<dbReference type="Proteomes" id="UP000294947">
    <property type="component" value="Unassembled WGS sequence"/>
</dbReference>
<sequence>MPALSLFPHLGMALVWEKLVHSWGTRTTRPTAAALRHLRARPGPTPFRALFEVLAVPLLGRHAGRGLSRATHGGLRRLPLTAHAGHHR</sequence>
<accession>A0A4R4YZR0</accession>
<dbReference type="AlphaFoldDB" id="A0A4R4YZR0"/>
<gene>
    <name evidence="2" type="ORF">E1288_16780</name>
</gene>
<organism evidence="2 3">
    <name type="scientific">Saccharopolyspora elongata</name>
    <dbReference type="NCBI Taxonomy" id="2530387"/>
    <lineage>
        <taxon>Bacteria</taxon>
        <taxon>Bacillati</taxon>
        <taxon>Actinomycetota</taxon>
        <taxon>Actinomycetes</taxon>
        <taxon>Pseudonocardiales</taxon>
        <taxon>Pseudonocardiaceae</taxon>
        <taxon>Saccharopolyspora</taxon>
    </lineage>
</organism>
<reference evidence="2 3" key="1">
    <citation type="submission" date="2019-03" db="EMBL/GenBank/DDBJ databases">
        <title>Draft genome sequences of novel Actinobacteria.</title>
        <authorList>
            <person name="Sahin N."/>
            <person name="Ay H."/>
            <person name="Saygin H."/>
        </authorList>
    </citation>
    <scope>NUCLEOTIDE SEQUENCE [LARGE SCALE GENOMIC DNA]</scope>
    <source>
        <strain evidence="2 3">7K502</strain>
    </source>
</reference>
<feature type="domain" description="Transposase IS4 N-terminal" evidence="1">
    <location>
        <begin position="3"/>
        <end position="52"/>
    </location>
</feature>
<protein>
    <recommendedName>
        <fullName evidence="1">Transposase IS4 N-terminal domain-containing protein</fullName>
    </recommendedName>
</protein>
<evidence type="ECO:0000313" key="3">
    <source>
        <dbReference type="Proteomes" id="UP000294947"/>
    </source>
</evidence>
<proteinExistence type="predicted"/>
<dbReference type="RefSeq" id="WP_132486099.1">
    <property type="nucleotide sequence ID" value="NZ_SMKW01000020.1"/>
</dbReference>
<dbReference type="Pfam" id="PF13006">
    <property type="entry name" value="Nterm_IS4"/>
    <property type="match status" value="1"/>
</dbReference>
<comment type="caution">
    <text evidence="2">The sequence shown here is derived from an EMBL/GenBank/DDBJ whole genome shotgun (WGS) entry which is preliminary data.</text>
</comment>
<dbReference type="InterPro" id="IPR024473">
    <property type="entry name" value="Transposases_IS4_N"/>
</dbReference>
<evidence type="ECO:0000259" key="1">
    <source>
        <dbReference type="Pfam" id="PF13006"/>
    </source>
</evidence>
<keyword evidence="3" id="KW-1185">Reference proteome</keyword>
<name>A0A4R4YZR0_9PSEU</name>
<dbReference type="OrthoDB" id="477305at2"/>
<evidence type="ECO:0000313" key="2">
    <source>
        <dbReference type="EMBL" id="TDD50520.1"/>
    </source>
</evidence>
<dbReference type="EMBL" id="SMKW01000020">
    <property type="protein sequence ID" value="TDD50520.1"/>
    <property type="molecule type" value="Genomic_DNA"/>
</dbReference>